<dbReference type="PANTHER" id="PTHR21621:SF0">
    <property type="entry name" value="BETA-CITRYLGLUTAMATE SYNTHASE B-RELATED"/>
    <property type="match status" value="1"/>
</dbReference>
<reference evidence="1 2" key="1">
    <citation type="submission" date="2017-08" db="EMBL/GenBank/DDBJ databases">
        <title>Acidophilic green algal genome provides insights into adaptation to an acidic environment.</title>
        <authorList>
            <person name="Hirooka S."/>
            <person name="Hirose Y."/>
            <person name="Kanesaki Y."/>
            <person name="Higuchi S."/>
            <person name="Fujiwara T."/>
            <person name="Onuma R."/>
            <person name="Era A."/>
            <person name="Ohbayashi R."/>
            <person name="Uzuka A."/>
            <person name="Nozaki H."/>
            <person name="Yoshikawa H."/>
            <person name="Miyagishima S.Y."/>
        </authorList>
    </citation>
    <scope>NUCLEOTIDE SEQUENCE [LARGE SCALE GENOMIC DNA]</scope>
    <source>
        <strain evidence="1 2">NIES-2499</strain>
    </source>
</reference>
<evidence type="ECO:0000313" key="1">
    <source>
        <dbReference type="EMBL" id="GAX82515.1"/>
    </source>
</evidence>
<dbReference type="Proteomes" id="UP000232323">
    <property type="component" value="Unassembled WGS sequence"/>
</dbReference>
<gene>
    <name evidence="1" type="ORF">CEUSTIGMA_g9942.t1</name>
</gene>
<dbReference type="STRING" id="1157962.A0A250XHF7"/>
<dbReference type="AlphaFoldDB" id="A0A250XHF7"/>
<dbReference type="GO" id="GO:0016879">
    <property type="term" value="F:ligase activity, forming carbon-nitrogen bonds"/>
    <property type="evidence" value="ECO:0007669"/>
    <property type="project" value="TreeGrafter"/>
</dbReference>
<organism evidence="1 2">
    <name type="scientific">Chlamydomonas eustigma</name>
    <dbReference type="NCBI Taxonomy" id="1157962"/>
    <lineage>
        <taxon>Eukaryota</taxon>
        <taxon>Viridiplantae</taxon>
        <taxon>Chlorophyta</taxon>
        <taxon>core chlorophytes</taxon>
        <taxon>Chlorophyceae</taxon>
        <taxon>CS clade</taxon>
        <taxon>Chlamydomonadales</taxon>
        <taxon>Chlamydomonadaceae</taxon>
        <taxon>Chlamydomonas</taxon>
    </lineage>
</organism>
<dbReference type="EMBL" id="BEGY01000082">
    <property type="protein sequence ID" value="GAX82515.1"/>
    <property type="molecule type" value="Genomic_DNA"/>
</dbReference>
<name>A0A250XHF7_9CHLO</name>
<proteinExistence type="predicted"/>
<sequence>MSTRIWVLARKEDPASLVKTVRLIVGALNQRIDPSLIEEVYEEDLLMKMDTETGLSLFHKGIPTLAPAVVLTRISGAYVNIDFLVTLLTHLEMMGARVVNPARAVMKAINKVLHLQVLALHRIPVSTTLSYPSKSLANVDMDVVHKEVGSPFIMKAVKGLVRL</sequence>
<dbReference type="Gene3D" id="3.40.50.20">
    <property type="match status" value="1"/>
</dbReference>
<keyword evidence="2" id="KW-1185">Reference proteome</keyword>
<comment type="caution">
    <text evidence="1">The sequence shown here is derived from an EMBL/GenBank/DDBJ whole genome shotgun (WGS) entry which is preliminary data.</text>
</comment>
<dbReference type="GO" id="GO:0005737">
    <property type="term" value="C:cytoplasm"/>
    <property type="evidence" value="ECO:0007669"/>
    <property type="project" value="TreeGrafter"/>
</dbReference>
<protein>
    <submittedName>
        <fullName evidence="1">Uncharacterized protein</fullName>
    </submittedName>
</protein>
<dbReference type="PANTHER" id="PTHR21621">
    <property type="entry name" value="RIBOSOMAL PROTEIN S6 MODIFICATION PROTEIN"/>
    <property type="match status" value="1"/>
</dbReference>
<evidence type="ECO:0000313" key="2">
    <source>
        <dbReference type="Proteomes" id="UP000232323"/>
    </source>
</evidence>
<accession>A0A250XHF7</accession>